<sequence length="83" mass="9399">MSYTDLRDFEPEFTYTASDGSTVQVEKLGGGTVGRKYTGTWRYFLSDADGVEVTRGQDYTVGMPHTHAWVAEDIREILRLIHP</sequence>
<reference evidence="1 2" key="1">
    <citation type="submission" date="2020-08" db="EMBL/GenBank/DDBJ databases">
        <title>Amycolatopsis sp. nov. DR6-1 isolated from Dendrobium heterocarpum.</title>
        <authorList>
            <person name="Tedsree N."/>
            <person name="Kuncharoen N."/>
            <person name="Likhitwitayawuid K."/>
            <person name="Tanasupawat S."/>
        </authorList>
    </citation>
    <scope>NUCLEOTIDE SEQUENCE [LARGE SCALE GENOMIC DNA]</scope>
    <source>
        <strain evidence="1 2">DR6-1</strain>
    </source>
</reference>
<evidence type="ECO:0000313" key="2">
    <source>
        <dbReference type="Proteomes" id="UP000526734"/>
    </source>
</evidence>
<dbReference type="RefSeq" id="WP_182890618.1">
    <property type="nucleotide sequence ID" value="NZ_JACGZW010000003.1"/>
</dbReference>
<dbReference type="AlphaFoldDB" id="A0A7W3VVQ0"/>
<accession>A0A7W3VVQ0</accession>
<proteinExistence type="predicted"/>
<keyword evidence="2" id="KW-1185">Reference proteome</keyword>
<gene>
    <name evidence="1" type="ORF">H4281_10185</name>
</gene>
<dbReference type="EMBL" id="JACGZW010000003">
    <property type="protein sequence ID" value="MBB1153497.1"/>
    <property type="molecule type" value="Genomic_DNA"/>
</dbReference>
<protein>
    <submittedName>
        <fullName evidence="1">Uncharacterized protein</fullName>
    </submittedName>
</protein>
<name>A0A7W3VVQ0_9PSEU</name>
<organism evidence="1 2">
    <name type="scientific">Amycolatopsis dendrobii</name>
    <dbReference type="NCBI Taxonomy" id="2760662"/>
    <lineage>
        <taxon>Bacteria</taxon>
        <taxon>Bacillati</taxon>
        <taxon>Actinomycetota</taxon>
        <taxon>Actinomycetes</taxon>
        <taxon>Pseudonocardiales</taxon>
        <taxon>Pseudonocardiaceae</taxon>
        <taxon>Amycolatopsis</taxon>
    </lineage>
</organism>
<comment type="caution">
    <text evidence="1">The sequence shown here is derived from an EMBL/GenBank/DDBJ whole genome shotgun (WGS) entry which is preliminary data.</text>
</comment>
<evidence type="ECO:0000313" key="1">
    <source>
        <dbReference type="EMBL" id="MBB1153497.1"/>
    </source>
</evidence>
<dbReference type="Proteomes" id="UP000526734">
    <property type="component" value="Unassembled WGS sequence"/>
</dbReference>